<sequence>MTDITMLTATDMTAGFADGRFTPVDVAEAALARIAGPLTALNAIASTDPALTRREAEASAARWQAGTPLGPLDGVPVSFKDSFHMQGFPRWHGTACHAGTPSPGDALPVQRARAAGMVPTAKTTMPDFAMVMSGLSSEHGIIRNAWNTETSPGGSSSGAGPSVVLGGAAVALGTDMVGSVRLPAALSGLASIKPTQGRIAYDPPGSYRSAGPLARCIRDVELTLTALGQFSEGDFFSAEGQFVPASESLTRLDGHRIGVWRQAGWGDATDAPTLAAVAAQADRLADLGAEIVEIADIAADADDYMAIHWYMLSIGAPDYFGLTAAERGRIHPVIGAMYDGMLTQSAIFLAGVNRRIAVAATRIAKQFDGFDYVLSPALPVRAFPAELSCPDPSLGAMSHQAFACWFNQLGWPAATVVVHDEGDGGCPVSVQIAGKRFDDAGVLQVAALLERMRGFDIRWPEAAG</sequence>
<name>A0A964DZ92_9PROT</name>
<accession>A0A964DZ92</accession>
<protein>
    <recommendedName>
        <fullName evidence="2">Amidase domain-containing protein</fullName>
    </recommendedName>
</protein>
<evidence type="ECO:0000259" key="2">
    <source>
        <dbReference type="Pfam" id="PF01425"/>
    </source>
</evidence>
<dbReference type="PANTHER" id="PTHR11895:SF7">
    <property type="entry name" value="GLUTAMYL-TRNA(GLN) AMIDOTRANSFERASE SUBUNIT A, MITOCHONDRIAL"/>
    <property type="match status" value="1"/>
</dbReference>
<dbReference type="InterPro" id="IPR036928">
    <property type="entry name" value="AS_sf"/>
</dbReference>
<gene>
    <name evidence="3" type="ORF">ASILVAE211_11790</name>
</gene>
<dbReference type="PANTHER" id="PTHR11895">
    <property type="entry name" value="TRANSAMIDASE"/>
    <property type="match status" value="1"/>
</dbReference>
<dbReference type="InterPro" id="IPR000120">
    <property type="entry name" value="Amidase"/>
</dbReference>
<dbReference type="InterPro" id="IPR023631">
    <property type="entry name" value="Amidase_dom"/>
</dbReference>
<dbReference type="Proteomes" id="UP000708298">
    <property type="component" value="Unassembled WGS sequence"/>
</dbReference>
<dbReference type="GO" id="GO:0003824">
    <property type="term" value="F:catalytic activity"/>
    <property type="evidence" value="ECO:0007669"/>
    <property type="project" value="InterPro"/>
</dbReference>
<dbReference type="SUPFAM" id="SSF75304">
    <property type="entry name" value="Amidase signature (AS) enzymes"/>
    <property type="match status" value="1"/>
</dbReference>
<dbReference type="EMBL" id="JAESVB010000004">
    <property type="protein sequence ID" value="MCB8875864.1"/>
    <property type="molecule type" value="Genomic_DNA"/>
</dbReference>
<evidence type="ECO:0000313" key="4">
    <source>
        <dbReference type="Proteomes" id="UP000708298"/>
    </source>
</evidence>
<evidence type="ECO:0000313" key="3">
    <source>
        <dbReference type="EMBL" id="MCB8875864.1"/>
    </source>
</evidence>
<dbReference type="Pfam" id="PF01425">
    <property type="entry name" value="Amidase"/>
    <property type="match status" value="1"/>
</dbReference>
<keyword evidence="4" id="KW-1185">Reference proteome</keyword>
<dbReference type="RefSeq" id="WP_227321511.1">
    <property type="nucleotide sequence ID" value="NZ_JAESVB010000004.1"/>
</dbReference>
<reference evidence="3" key="2">
    <citation type="submission" date="2021-01" db="EMBL/GenBank/DDBJ databases">
        <authorList>
            <person name="Mieszkin S."/>
            <person name="Pouder E."/>
            <person name="Alain K."/>
        </authorList>
    </citation>
    <scope>NUCLEOTIDE SEQUENCE</scope>
    <source>
        <strain evidence="3">HW T2.11</strain>
    </source>
</reference>
<reference evidence="3" key="1">
    <citation type="journal article" date="2021" name="Microorganisms">
        <title>Acidisoma silvae sp. nov. and Acidisomacellulosilytica sp. nov., Two Acidophilic Bacteria Isolated from Decaying Wood, Hydrolyzing Cellulose and Producing Poly-3-hydroxybutyrate.</title>
        <authorList>
            <person name="Mieszkin S."/>
            <person name="Pouder E."/>
            <person name="Uroz S."/>
            <person name="Simon-Colin C."/>
            <person name="Alain K."/>
        </authorList>
    </citation>
    <scope>NUCLEOTIDE SEQUENCE</scope>
    <source>
        <strain evidence="3">HW T2.11</strain>
    </source>
</reference>
<dbReference type="AlphaFoldDB" id="A0A964DZ92"/>
<proteinExistence type="inferred from homology"/>
<evidence type="ECO:0000256" key="1">
    <source>
        <dbReference type="ARBA" id="ARBA00009199"/>
    </source>
</evidence>
<comment type="similarity">
    <text evidence="1">Belongs to the amidase family.</text>
</comment>
<dbReference type="Gene3D" id="3.90.1300.10">
    <property type="entry name" value="Amidase signature (AS) domain"/>
    <property type="match status" value="1"/>
</dbReference>
<feature type="domain" description="Amidase" evidence="2">
    <location>
        <begin position="26"/>
        <end position="443"/>
    </location>
</feature>
<comment type="caution">
    <text evidence="3">The sequence shown here is derived from an EMBL/GenBank/DDBJ whole genome shotgun (WGS) entry which is preliminary data.</text>
</comment>
<organism evidence="3 4">
    <name type="scientific">Acidisoma silvae</name>
    <dbReference type="NCBI Taxonomy" id="2802396"/>
    <lineage>
        <taxon>Bacteria</taxon>
        <taxon>Pseudomonadati</taxon>
        <taxon>Pseudomonadota</taxon>
        <taxon>Alphaproteobacteria</taxon>
        <taxon>Acetobacterales</taxon>
        <taxon>Acidocellaceae</taxon>
        <taxon>Acidisoma</taxon>
    </lineage>
</organism>